<dbReference type="SUPFAM" id="SSF50985">
    <property type="entry name" value="RCC1/BLIP-II"/>
    <property type="match status" value="1"/>
</dbReference>
<dbReference type="Gene3D" id="3.90.70.10">
    <property type="entry name" value="Cysteine proteinases"/>
    <property type="match status" value="1"/>
</dbReference>
<reference evidence="3 4" key="1">
    <citation type="submission" date="2016-10" db="EMBL/GenBank/DDBJ databases">
        <authorList>
            <person name="Cai Z."/>
        </authorList>
    </citation>
    <scope>NUCLEOTIDE SEQUENCE [LARGE SCALE GENOMIC DNA]</scope>
</reference>
<dbReference type="InterPro" id="IPR051553">
    <property type="entry name" value="Ran_GTPase-activating"/>
</dbReference>
<proteinExistence type="predicted"/>
<dbReference type="GO" id="GO:0005085">
    <property type="term" value="F:guanyl-nucleotide exchange factor activity"/>
    <property type="evidence" value="ECO:0007669"/>
    <property type="project" value="TreeGrafter"/>
</dbReference>
<dbReference type="InterPro" id="IPR038765">
    <property type="entry name" value="Papain-like_cys_pep_sf"/>
</dbReference>
<name>A0A383V630_TETOB</name>
<feature type="repeat" description="RCC1" evidence="1">
    <location>
        <begin position="471"/>
        <end position="524"/>
    </location>
</feature>
<evidence type="ECO:0000313" key="3">
    <source>
        <dbReference type="EMBL" id="SZX61065.1"/>
    </source>
</evidence>
<keyword evidence="4" id="KW-1185">Reference proteome</keyword>
<dbReference type="InterPro" id="IPR000408">
    <property type="entry name" value="Reg_chr_condens"/>
</dbReference>
<dbReference type="STRING" id="3088.A0A383V630"/>
<dbReference type="AlphaFoldDB" id="A0A383V630"/>
<evidence type="ECO:0000256" key="1">
    <source>
        <dbReference type="PROSITE-ProRule" id="PRU00235"/>
    </source>
</evidence>
<dbReference type="GO" id="GO:0005737">
    <property type="term" value="C:cytoplasm"/>
    <property type="evidence" value="ECO:0007669"/>
    <property type="project" value="TreeGrafter"/>
</dbReference>
<sequence length="753" mass="79606">MLSCHAVVTAHAEGPGILQSYLPLQVPPGYATGLKYKGKGLSSPPNATRRGYGYIRRKRDVLANLGAGMNTSQIAHEACNTTDILERDCIDVLLLSLTPAAYSSNNTADTPGGLALISPAQKQGDCAACVGFAVTAAAEAANNVYKQQSWQKLNLSEQDLCFCKEEQAVQWASRDCFKFTFRNDEDCFPVSAYGACSGPGASQMPPGGRLSVAYNGNALSSMAMVKEQIMLNGGVFTSMALSGADFVRFVDYKTAASGVFTAAQSIPAGADQMHAVFCYGWWDNPRSESDGYWLCKNSWSEAWGLRGSFKIAYGSAYIMQSDYTFALQYAWTSITAQATQIKQRLVQGSLMRDAGTPGCVMYTAPQRIRLVKLTADLTTLAFTAALPALHMRKAEVLTELVASNLGHLRSLSAASRGPFKLCGRTVQLLSGVLFSGDLNNCVENVEAPACQRCARQIAAGHGHTCVLLNNGRVECAGYNAHGELGLGRADKDTHSRLAPATVLDGINISSVGVGDGFTCVLGAPSEGNKVYCFGFGGIGQLGNGLSTSSVVPVAVKGLRQSLPIKQLAVGISYACVVYDAPEPGAARASVQCWGEHFGTTLAQAEDLVDSAEVTALAASWLGPCAVLKNRTAVCWHQEVLYGGEYNPTPRDSGLTDVDSRGGEVYCWGANNYGQLGQGYTNGTVVSYIGSSTPLRVKGLSYLNVTALFGGDSYCAVTAAQRVFCWGDNQNGMLGIAASTDAITLPAAMQGLCA</sequence>
<dbReference type="GO" id="GO:0006508">
    <property type="term" value="P:proteolysis"/>
    <property type="evidence" value="ECO:0007669"/>
    <property type="project" value="InterPro"/>
</dbReference>
<feature type="repeat" description="RCC1" evidence="1">
    <location>
        <begin position="528"/>
        <end position="580"/>
    </location>
</feature>
<organism evidence="3 4">
    <name type="scientific">Tetradesmus obliquus</name>
    <name type="common">Green alga</name>
    <name type="synonym">Acutodesmus obliquus</name>
    <dbReference type="NCBI Taxonomy" id="3088"/>
    <lineage>
        <taxon>Eukaryota</taxon>
        <taxon>Viridiplantae</taxon>
        <taxon>Chlorophyta</taxon>
        <taxon>core chlorophytes</taxon>
        <taxon>Chlorophyceae</taxon>
        <taxon>CS clade</taxon>
        <taxon>Sphaeropleales</taxon>
        <taxon>Scenedesmaceae</taxon>
        <taxon>Tetradesmus</taxon>
    </lineage>
</organism>
<dbReference type="Gene3D" id="2.130.10.30">
    <property type="entry name" value="Regulator of chromosome condensation 1/beta-lactamase-inhibitor protein II"/>
    <property type="match status" value="2"/>
</dbReference>
<dbReference type="PANTHER" id="PTHR45982">
    <property type="entry name" value="REGULATOR OF CHROMOSOME CONDENSATION"/>
    <property type="match status" value="1"/>
</dbReference>
<dbReference type="Pfam" id="PF00112">
    <property type="entry name" value="Peptidase_C1"/>
    <property type="match status" value="1"/>
</dbReference>
<dbReference type="InterPro" id="IPR000668">
    <property type="entry name" value="Peptidase_C1A_C"/>
</dbReference>
<dbReference type="SMART" id="SM00645">
    <property type="entry name" value="Pept_C1"/>
    <property type="match status" value="1"/>
</dbReference>
<evidence type="ECO:0000313" key="4">
    <source>
        <dbReference type="Proteomes" id="UP000256970"/>
    </source>
</evidence>
<dbReference type="Pfam" id="PF13540">
    <property type="entry name" value="RCC1_2"/>
    <property type="match status" value="1"/>
</dbReference>
<dbReference type="SUPFAM" id="SSF54001">
    <property type="entry name" value="Cysteine proteinases"/>
    <property type="match status" value="1"/>
</dbReference>
<feature type="repeat" description="RCC1" evidence="1">
    <location>
        <begin position="662"/>
        <end position="720"/>
    </location>
</feature>
<dbReference type="InterPro" id="IPR009091">
    <property type="entry name" value="RCC1/BLIP-II"/>
</dbReference>
<evidence type="ECO:0000259" key="2">
    <source>
        <dbReference type="SMART" id="SM00645"/>
    </source>
</evidence>
<gene>
    <name evidence="3" type="ORF">BQ4739_LOCUS1598</name>
</gene>
<dbReference type="EMBL" id="FNXT01000121">
    <property type="protein sequence ID" value="SZX61065.1"/>
    <property type="molecule type" value="Genomic_DNA"/>
</dbReference>
<accession>A0A383V630</accession>
<protein>
    <recommendedName>
        <fullName evidence="2">Peptidase C1A papain C-terminal domain-containing protein</fullName>
    </recommendedName>
</protein>
<dbReference type="Pfam" id="PF00415">
    <property type="entry name" value="RCC1"/>
    <property type="match status" value="2"/>
</dbReference>
<dbReference type="Proteomes" id="UP000256970">
    <property type="component" value="Unassembled WGS sequence"/>
</dbReference>
<dbReference type="PANTHER" id="PTHR45982:SF1">
    <property type="entry name" value="REGULATOR OF CHROMOSOME CONDENSATION"/>
    <property type="match status" value="1"/>
</dbReference>
<dbReference type="GO" id="GO:0008234">
    <property type="term" value="F:cysteine-type peptidase activity"/>
    <property type="evidence" value="ECO:0007669"/>
    <property type="project" value="InterPro"/>
</dbReference>
<feature type="domain" description="Peptidase C1A papain C-terminal" evidence="2">
    <location>
        <begin position="102"/>
        <end position="327"/>
    </location>
</feature>
<dbReference type="PROSITE" id="PS50012">
    <property type="entry name" value="RCC1_3"/>
    <property type="match status" value="3"/>
</dbReference>